<sequence>MTTVEEMQYEKTLMYGRYSELQRFASEFAASRRTTPHQPPDIEEALKKKLKTYKIRRYFSEKILPYMVDWLFILVLGISMAFLSFVIDYLIDVIGQAHIVLALRLQPLANPVLKYFLWVSFPLVLILFSVTFVQVVSIHAIGSGIPEMKTVLRGIYLTDYLTIRTFIAKTIALVAAVGSSLPIGKEGPFVHISSIIAHVMSKFVTTINRLYANEAHNNELLAAACAVGVSSNFGAPIGGVLFSIEVTSTYFAVRNYWRGFFGAVCGAFLFRLAAVWFKDEETITALFKTSFRPDFPFDLQELSAFAFIGVVAGLVGVAFVWFHKQYVHARRKLRNYTRLLEKHVFIYPVIVTILFTSLTFPLGVGKFMAGELTQHAAINHLFSNVTWSTLPPPHEAFQDLPEDSEEYQIVRQWGQPNIFVTLLLFSALRFLFTAIAVSLPIPSGVFFPVFVLGAALGRLVGEAMATAFPNGVNGSIVSPGGYAVVGAAALAGSVTHTISTSVIVFELTGQITHILPVMIAVLISNAISSALQPSIYDSIILLKQLSYLPDLKPNKYYNLYATDIMQMDLTYVSYRSTYGELQTLLRTTHHPSYPLVDAPDSRILIGSVSRHNLAALLEDHLRGLYKHAQQIRGTHDADEIDGRSGRNTPDKAADVMKKRISSVPHSLAKIFGSSDKPDFPEVDDRMEWSSDQEGPKQALDELKEELLSQTIDFKKSYIDPAPFQLVERTSLYKIHSLFSILCLSHAYVTSIGRLVGVVTLKDLREAIEGKLKPIEERSRSATLIEISSTL</sequence>
<dbReference type="PANTHER" id="PTHR45720:SF10">
    <property type="entry name" value="CHLORIDE CHANNEL PROTEIN 2"/>
    <property type="match status" value="1"/>
</dbReference>
<dbReference type="SMART" id="SM00116">
    <property type="entry name" value="CBS"/>
    <property type="match status" value="2"/>
</dbReference>
<keyword evidence="5 10" id="KW-1133">Transmembrane helix</keyword>
<dbReference type="PANTHER" id="PTHR45720">
    <property type="entry name" value="CHLORIDE CHANNEL PROTEIN 2"/>
    <property type="match status" value="1"/>
</dbReference>
<dbReference type="GO" id="GO:0005247">
    <property type="term" value="F:voltage-gated chloride channel activity"/>
    <property type="evidence" value="ECO:0007669"/>
    <property type="project" value="TreeGrafter"/>
</dbReference>
<feature type="transmembrane region" description="Helical" evidence="10">
    <location>
        <begin position="302"/>
        <end position="323"/>
    </location>
</feature>
<evidence type="ECO:0000256" key="2">
    <source>
        <dbReference type="ARBA" id="ARBA00022448"/>
    </source>
</evidence>
<keyword evidence="2 10" id="KW-0813">Transport</keyword>
<name>A0AA35W1H3_GEOBA</name>
<dbReference type="InterPro" id="IPR014743">
    <property type="entry name" value="Cl-channel_core"/>
</dbReference>
<feature type="transmembrane region" description="Helical" evidence="10">
    <location>
        <begin position="161"/>
        <end position="181"/>
    </location>
</feature>
<keyword evidence="9" id="KW-0129">CBS domain</keyword>
<dbReference type="SUPFAM" id="SSF81340">
    <property type="entry name" value="Clc chloride channel"/>
    <property type="match status" value="1"/>
</dbReference>
<evidence type="ECO:0000256" key="8">
    <source>
        <dbReference type="ARBA" id="ARBA00023214"/>
    </source>
</evidence>
<dbReference type="Pfam" id="PF00654">
    <property type="entry name" value="Voltage_CLC"/>
    <property type="match status" value="1"/>
</dbReference>
<evidence type="ECO:0000256" key="3">
    <source>
        <dbReference type="ARBA" id="ARBA00022692"/>
    </source>
</evidence>
<gene>
    <name evidence="12" type="ORF">GBAR_LOCUS3500</name>
</gene>
<feature type="transmembrane region" description="Helical" evidence="10">
    <location>
        <begin position="63"/>
        <end position="87"/>
    </location>
</feature>
<organism evidence="12 13">
    <name type="scientific">Geodia barretti</name>
    <name type="common">Barrett's horny sponge</name>
    <dbReference type="NCBI Taxonomy" id="519541"/>
    <lineage>
        <taxon>Eukaryota</taxon>
        <taxon>Metazoa</taxon>
        <taxon>Porifera</taxon>
        <taxon>Demospongiae</taxon>
        <taxon>Heteroscleromorpha</taxon>
        <taxon>Tetractinellida</taxon>
        <taxon>Astrophorina</taxon>
        <taxon>Geodiidae</taxon>
        <taxon>Geodia</taxon>
    </lineage>
</organism>
<feature type="transmembrane region" description="Helical" evidence="10">
    <location>
        <begin position="418"/>
        <end position="437"/>
    </location>
</feature>
<reference evidence="12" key="1">
    <citation type="submission" date="2023-03" db="EMBL/GenBank/DDBJ databases">
        <authorList>
            <person name="Steffen K."/>
            <person name="Cardenas P."/>
        </authorList>
    </citation>
    <scope>NUCLEOTIDE SEQUENCE</scope>
</reference>
<protein>
    <recommendedName>
        <fullName evidence="10">Chloride channel protein</fullName>
    </recommendedName>
</protein>
<feature type="transmembrane region" description="Helical" evidence="10">
    <location>
        <begin position="256"/>
        <end position="277"/>
    </location>
</feature>
<dbReference type="CDD" id="cd04591">
    <property type="entry name" value="CBS_pair_voltage-gated_CLC_euk_bac"/>
    <property type="match status" value="1"/>
</dbReference>
<evidence type="ECO:0000259" key="11">
    <source>
        <dbReference type="PROSITE" id="PS51371"/>
    </source>
</evidence>
<keyword evidence="6 10" id="KW-0406">Ion transport</keyword>
<keyword evidence="7 10" id="KW-0472">Membrane</keyword>
<keyword evidence="8 10" id="KW-0868">Chloride</keyword>
<evidence type="ECO:0000256" key="9">
    <source>
        <dbReference type="PROSITE-ProRule" id="PRU00703"/>
    </source>
</evidence>
<comment type="caution">
    <text evidence="12">The sequence shown here is derived from an EMBL/GenBank/DDBJ whole genome shotgun (WGS) entry which is preliminary data.</text>
</comment>
<evidence type="ECO:0000256" key="5">
    <source>
        <dbReference type="ARBA" id="ARBA00022989"/>
    </source>
</evidence>
<dbReference type="GO" id="GO:0005886">
    <property type="term" value="C:plasma membrane"/>
    <property type="evidence" value="ECO:0007669"/>
    <property type="project" value="TreeGrafter"/>
</dbReference>
<comment type="similarity">
    <text evidence="10">Belongs to the chloride channel (TC 2.A.49) family.</text>
</comment>
<evidence type="ECO:0000256" key="7">
    <source>
        <dbReference type="ARBA" id="ARBA00023136"/>
    </source>
</evidence>
<feature type="transmembrane region" description="Helical" evidence="10">
    <location>
        <begin position="481"/>
        <end position="505"/>
    </location>
</feature>
<keyword evidence="13" id="KW-1185">Reference proteome</keyword>
<dbReference type="EMBL" id="CASHTH010000498">
    <property type="protein sequence ID" value="CAI8002873.1"/>
    <property type="molecule type" value="Genomic_DNA"/>
</dbReference>
<dbReference type="AlphaFoldDB" id="A0AA35W1H3"/>
<feature type="transmembrane region" description="Helical" evidence="10">
    <location>
        <begin position="115"/>
        <end position="141"/>
    </location>
</feature>
<feature type="transmembrane region" description="Helical" evidence="10">
    <location>
        <begin position="344"/>
        <end position="364"/>
    </location>
</feature>
<accession>A0AA35W1H3</accession>
<feature type="transmembrane region" description="Helical" evidence="10">
    <location>
        <begin position="220"/>
        <end position="244"/>
    </location>
</feature>
<keyword evidence="3 10" id="KW-0812">Transmembrane</keyword>
<evidence type="ECO:0000256" key="4">
    <source>
        <dbReference type="ARBA" id="ARBA00022737"/>
    </source>
</evidence>
<dbReference type="Gene3D" id="1.10.3080.10">
    <property type="entry name" value="Clc chloride channel"/>
    <property type="match status" value="1"/>
</dbReference>
<dbReference type="PRINTS" id="PR00762">
    <property type="entry name" value="CLCHANNEL"/>
</dbReference>
<comment type="subcellular location">
    <subcellularLocation>
        <location evidence="1 10">Membrane</location>
        <topology evidence="1 10">Multi-pass membrane protein</topology>
    </subcellularLocation>
</comment>
<feature type="domain" description="CBS" evidence="11">
    <location>
        <begin position="718"/>
        <end position="776"/>
    </location>
</feature>
<keyword evidence="4" id="KW-0677">Repeat</keyword>
<evidence type="ECO:0000313" key="12">
    <source>
        <dbReference type="EMBL" id="CAI8002873.1"/>
    </source>
</evidence>
<dbReference type="InterPro" id="IPR000644">
    <property type="entry name" value="CBS_dom"/>
</dbReference>
<feature type="transmembrane region" description="Helical" evidence="10">
    <location>
        <begin position="444"/>
        <end position="461"/>
    </location>
</feature>
<dbReference type="InterPro" id="IPR001807">
    <property type="entry name" value="ClC"/>
</dbReference>
<dbReference type="InterPro" id="IPR050970">
    <property type="entry name" value="Cl_channel_volt-gated"/>
</dbReference>
<dbReference type="Gene3D" id="3.10.580.10">
    <property type="entry name" value="CBS-domain"/>
    <property type="match status" value="1"/>
</dbReference>
<evidence type="ECO:0000256" key="10">
    <source>
        <dbReference type="RuleBase" id="RU361221"/>
    </source>
</evidence>
<dbReference type="InterPro" id="IPR046342">
    <property type="entry name" value="CBS_dom_sf"/>
</dbReference>
<evidence type="ECO:0000256" key="1">
    <source>
        <dbReference type="ARBA" id="ARBA00004141"/>
    </source>
</evidence>
<proteinExistence type="inferred from homology"/>
<dbReference type="Proteomes" id="UP001174909">
    <property type="component" value="Unassembled WGS sequence"/>
</dbReference>
<evidence type="ECO:0000313" key="13">
    <source>
        <dbReference type="Proteomes" id="UP001174909"/>
    </source>
</evidence>
<evidence type="ECO:0000256" key="6">
    <source>
        <dbReference type="ARBA" id="ARBA00023065"/>
    </source>
</evidence>
<dbReference type="FunFam" id="1.10.3080.10:FF:000033">
    <property type="entry name" value="Chloride channel, voltage-sensitive 1"/>
    <property type="match status" value="1"/>
</dbReference>
<feature type="transmembrane region" description="Helical" evidence="10">
    <location>
        <begin position="517"/>
        <end position="536"/>
    </location>
</feature>
<dbReference type="PROSITE" id="PS51371">
    <property type="entry name" value="CBS"/>
    <property type="match status" value="1"/>
</dbReference>
<dbReference type="SUPFAM" id="SSF54631">
    <property type="entry name" value="CBS-domain pair"/>
    <property type="match status" value="1"/>
</dbReference>
<dbReference type="CDD" id="cd03683">
    <property type="entry name" value="ClC_1_like"/>
    <property type="match status" value="1"/>
</dbReference>